<dbReference type="InterPro" id="IPR045010">
    <property type="entry name" value="MDR_fam"/>
</dbReference>
<accession>A0A512NJ13</accession>
<sequence>MDRIAMADTNRQFVIAELPKGKLGPEHFRMIESGVPSPSDGQVLVRVRYFALDAAMRAWMLGPTYRAALTAGQMMAGTALAEVVHSKAAGLVVGDLVFGETGWQEYSVLSAQQLTKLPQADPVTYLLNVYGTAGLTAYFGLLEVGKVENGDTVIVSAAAGAVGSIVGQIAKIKGCRVVGIAGGKAKCDMLTVDLGFDAAVDYKAGPLFPAVQAASNGGVDVYFDNVGGDFFEAVLFNMKQGGRLVACGAVSAYDTDPSKAPQAVRGVPAWFTARRLTLRGFIVSDFYAGGARERAIAELRGWVESGQLKVREDIVDGFENLPAALIGLLAGNNIGKRLVRAA</sequence>
<keyword evidence="1" id="KW-0560">Oxidoreductase</keyword>
<dbReference type="Pfam" id="PF16884">
    <property type="entry name" value="ADH_N_2"/>
    <property type="match status" value="1"/>
</dbReference>
<gene>
    <name evidence="3" type="ORF">RSO01_61040</name>
</gene>
<dbReference type="PANTHER" id="PTHR43205">
    <property type="entry name" value="PROSTAGLANDIN REDUCTASE"/>
    <property type="match status" value="1"/>
</dbReference>
<keyword evidence="4" id="KW-1185">Reference proteome</keyword>
<reference evidence="3 4" key="1">
    <citation type="submission" date="2019-07" db="EMBL/GenBank/DDBJ databases">
        <title>Whole genome shotgun sequence of Reyranella soli NBRC 108950.</title>
        <authorList>
            <person name="Hosoyama A."/>
            <person name="Uohara A."/>
            <person name="Ohji S."/>
            <person name="Ichikawa N."/>
        </authorList>
    </citation>
    <scope>NUCLEOTIDE SEQUENCE [LARGE SCALE GENOMIC DNA]</scope>
    <source>
        <strain evidence="3 4">NBRC 108950</strain>
    </source>
</reference>
<dbReference type="Pfam" id="PF00107">
    <property type="entry name" value="ADH_zinc_N"/>
    <property type="match status" value="1"/>
</dbReference>
<dbReference type="InterPro" id="IPR020843">
    <property type="entry name" value="ER"/>
</dbReference>
<proteinExistence type="predicted"/>
<evidence type="ECO:0000259" key="2">
    <source>
        <dbReference type="SMART" id="SM00829"/>
    </source>
</evidence>
<dbReference type="SUPFAM" id="SSF50129">
    <property type="entry name" value="GroES-like"/>
    <property type="match status" value="1"/>
</dbReference>
<dbReference type="Proteomes" id="UP000321058">
    <property type="component" value="Unassembled WGS sequence"/>
</dbReference>
<comment type="caution">
    <text evidence="3">The sequence shown here is derived from an EMBL/GenBank/DDBJ whole genome shotgun (WGS) entry which is preliminary data.</text>
</comment>
<feature type="domain" description="Enoyl reductase (ER)" evidence="2">
    <location>
        <begin position="21"/>
        <end position="339"/>
    </location>
</feature>
<dbReference type="Gene3D" id="3.40.50.720">
    <property type="entry name" value="NAD(P)-binding Rossmann-like Domain"/>
    <property type="match status" value="1"/>
</dbReference>
<dbReference type="SMART" id="SM00829">
    <property type="entry name" value="PKS_ER"/>
    <property type="match status" value="1"/>
</dbReference>
<dbReference type="SUPFAM" id="SSF51735">
    <property type="entry name" value="NAD(P)-binding Rossmann-fold domains"/>
    <property type="match status" value="1"/>
</dbReference>
<dbReference type="AlphaFoldDB" id="A0A512NJ13"/>
<dbReference type="GO" id="GO:0016628">
    <property type="term" value="F:oxidoreductase activity, acting on the CH-CH group of donors, NAD or NADP as acceptor"/>
    <property type="evidence" value="ECO:0007669"/>
    <property type="project" value="InterPro"/>
</dbReference>
<dbReference type="InterPro" id="IPR011032">
    <property type="entry name" value="GroES-like_sf"/>
</dbReference>
<dbReference type="PANTHER" id="PTHR43205:SF7">
    <property type="entry name" value="PROSTAGLANDIN REDUCTASE 1"/>
    <property type="match status" value="1"/>
</dbReference>
<dbReference type="InterPro" id="IPR036291">
    <property type="entry name" value="NAD(P)-bd_dom_sf"/>
</dbReference>
<dbReference type="CDD" id="cd05288">
    <property type="entry name" value="PGDH"/>
    <property type="match status" value="1"/>
</dbReference>
<organism evidence="3 4">
    <name type="scientific">Reyranella soli</name>
    <dbReference type="NCBI Taxonomy" id="1230389"/>
    <lineage>
        <taxon>Bacteria</taxon>
        <taxon>Pseudomonadati</taxon>
        <taxon>Pseudomonadota</taxon>
        <taxon>Alphaproteobacteria</taxon>
        <taxon>Hyphomicrobiales</taxon>
        <taxon>Reyranellaceae</taxon>
        <taxon>Reyranella</taxon>
    </lineage>
</organism>
<evidence type="ECO:0000256" key="1">
    <source>
        <dbReference type="ARBA" id="ARBA00023002"/>
    </source>
</evidence>
<dbReference type="InterPro" id="IPR041694">
    <property type="entry name" value="ADH_N_2"/>
</dbReference>
<dbReference type="Gene3D" id="3.90.180.10">
    <property type="entry name" value="Medium-chain alcohol dehydrogenases, catalytic domain"/>
    <property type="match status" value="1"/>
</dbReference>
<protein>
    <submittedName>
        <fullName evidence="3">NADP-dependent oxidoreductase</fullName>
    </submittedName>
</protein>
<evidence type="ECO:0000313" key="3">
    <source>
        <dbReference type="EMBL" id="GEP58938.1"/>
    </source>
</evidence>
<dbReference type="InterPro" id="IPR013149">
    <property type="entry name" value="ADH-like_C"/>
</dbReference>
<dbReference type="EMBL" id="BKAJ01000114">
    <property type="protein sequence ID" value="GEP58938.1"/>
    <property type="molecule type" value="Genomic_DNA"/>
</dbReference>
<evidence type="ECO:0000313" key="4">
    <source>
        <dbReference type="Proteomes" id="UP000321058"/>
    </source>
</evidence>
<dbReference type="FunFam" id="3.40.50.720:FF:000121">
    <property type="entry name" value="Prostaglandin reductase 2"/>
    <property type="match status" value="1"/>
</dbReference>
<name>A0A512NJ13_9HYPH</name>